<dbReference type="EMBL" id="PYVG01000028">
    <property type="protein sequence ID" value="PTB88913.1"/>
    <property type="molecule type" value="Genomic_DNA"/>
</dbReference>
<name>A0A6N4DHK7_9GAMM</name>
<dbReference type="AlphaFoldDB" id="A0A6N4DHK7"/>
<feature type="domain" description="VOC" evidence="1">
    <location>
        <begin position="5"/>
        <end position="115"/>
    </location>
</feature>
<proteinExistence type="predicted"/>
<protein>
    <submittedName>
        <fullName evidence="2">Glyoxalase</fullName>
    </submittedName>
</protein>
<dbReference type="Proteomes" id="UP000241514">
    <property type="component" value="Unassembled WGS sequence"/>
</dbReference>
<reference evidence="2 3" key="1">
    <citation type="submission" date="2018-03" db="EMBL/GenBank/DDBJ databases">
        <title>Cross-interface Injection: A General Nanoliter Liquid Handling Method Applied to Single Cells Genome Amplification Automated Nanoliter Liquid Handling Applied to Single Cell Multiple Displacement Amplification.</title>
        <authorList>
            <person name="Yun J."/>
            <person name="Xu P."/>
            <person name="Xu J."/>
            <person name="Dai X."/>
            <person name="Wang Y."/>
            <person name="Zheng X."/>
            <person name="Cao C."/>
            <person name="Yi Q."/>
            <person name="Zhu Y."/>
            <person name="Wang L."/>
            <person name="Dong Z."/>
            <person name="Huang Y."/>
            <person name="Huang L."/>
            <person name="Du W."/>
        </authorList>
    </citation>
    <scope>NUCLEOTIDE SEQUENCE [LARGE SCALE GENOMIC DNA]</scope>
    <source>
        <strain evidence="2 3">A9-4</strain>
    </source>
</reference>
<organism evidence="2 3">
    <name type="scientific">Pseudidiomarina aestuarii</name>
    <dbReference type="NCBI Taxonomy" id="624146"/>
    <lineage>
        <taxon>Bacteria</taxon>
        <taxon>Pseudomonadati</taxon>
        <taxon>Pseudomonadota</taxon>
        <taxon>Gammaproteobacteria</taxon>
        <taxon>Alteromonadales</taxon>
        <taxon>Idiomarinaceae</taxon>
        <taxon>Pseudidiomarina</taxon>
    </lineage>
</organism>
<accession>A0A6N4DHK7</accession>
<dbReference type="SUPFAM" id="SSF54593">
    <property type="entry name" value="Glyoxalase/Bleomycin resistance protein/Dihydroxybiphenyl dioxygenase"/>
    <property type="match status" value="1"/>
</dbReference>
<comment type="caution">
    <text evidence="2">The sequence shown here is derived from an EMBL/GenBank/DDBJ whole genome shotgun (WGS) entry which is preliminary data.</text>
</comment>
<evidence type="ECO:0000313" key="3">
    <source>
        <dbReference type="Proteomes" id="UP000241514"/>
    </source>
</evidence>
<evidence type="ECO:0000259" key="1">
    <source>
        <dbReference type="PROSITE" id="PS51819"/>
    </source>
</evidence>
<dbReference type="PROSITE" id="PS51819">
    <property type="entry name" value="VOC"/>
    <property type="match status" value="1"/>
</dbReference>
<dbReference type="InterPro" id="IPR037523">
    <property type="entry name" value="VOC_core"/>
</dbReference>
<gene>
    <name evidence="2" type="ORF">C9928_05145</name>
</gene>
<dbReference type="Gene3D" id="3.10.180.10">
    <property type="entry name" value="2,3-Dihydroxybiphenyl 1,2-Dioxygenase, domain 1"/>
    <property type="match status" value="1"/>
</dbReference>
<dbReference type="InterPro" id="IPR029068">
    <property type="entry name" value="Glyas_Bleomycin-R_OHBP_Dase"/>
</dbReference>
<dbReference type="PANTHER" id="PTHR33993:SF1">
    <property type="entry name" value="GLYOXALASE FAMILY PROTEIN"/>
    <property type="match status" value="1"/>
</dbReference>
<dbReference type="InterPro" id="IPR052164">
    <property type="entry name" value="Anthracycline_SecMetBiosynth"/>
</dbReference>
<dbReference type="CDD" id="cd07247">
    <property type="entry name" value="SgaA_N_like"/>
    <property type="match status" value="1"/>
</dbReference>
<sequence>MSGEKINYVEFPATDIEGTKAFFSKAFGWTFVDYGPDYASFQGAGLDGGFFRSEKSATVASGSALIVLYSKELEASQQRVEAAGGTIMVPIFDFPGGRRFHFTDPSGNEYAVWSE</sequence>
<dbReference type="Pfam" id="PF00903">
    <property type="entry name" value="Glyoxalase"/>
    <property type="match status" value="1"/>
</dbReference>
<dbReference type="InterPro" id="IPR004360">
    <property type="entry name" value="Glyas_Fos-R_dOase_dom"/>
</dbReference>
<dbReference type="PANTHER" id="PTHR33993">
    <property type="entry name" value="GLYOXALASE-RELATED"/>
    <property type="match status" value="1"/>
</dbReference>
<evidence type="ECO:0000313" key="2">
    <source>
        <dbReference type="EMBL" id="PTB88913.1"/>
    </source>
</evidence>